<organism evidence="1 2">
    <name type="scientific">Mycolicibacter minnesotensis</name>
    <dbReference type="NCBI Taxonomy" id="1118379"/>
    <lineage>
        <taxon>Bacteria</taxon>
        <taxon>Bacillati</taxon>
        <taxon>Actinomycetota</taxon>
        <taxon>Actinomycetes</taxon>
        <taxon>Mycobacteriales</taxon>
        <taxon>Mycobacteriaceae</taxon>
        <taxon>Mycolicibacter</taxon>
    </lineage>
</organism>
<proteinExistence type="predicted"/>
<dbReference type="InterPro" id="IPR045641">
    <property type="entry name" value="SrpI-like"/>
</dbReference>
<keyword evidence="2" id="KW-1185">Reference proteome</keyword>
<dbReference type="Pfam" id="PF19307">
    <property type="entry name" value="SrpI-like"/>
    <property type="match status" value="1"/>
</dbReference>
<dbReference type="AlphaFoldDB" id="A0A7I7R3Q4"/>
<name>A0A7I7R3Q4_9MYCO</name>
<comment type="caution">
    <text evidence="1">The sequence shown here is derived from an EMBL/GenBank/DDBJ whole genome shotgun (WGS) entry which is preliminary data.</text>
</comment>
<dbReference type="SUPFAM" id="SSF56563">
    <property type="entry name" value="Major capsid protein gp5"/>
    <property type="match status" value="1"/>
</dbReference>
<accession>A0A7I7R3Q4</accession>
<gene>
    <name evidence="1" type="ORF">BST33_11280</name>
</gene>
<reference evidence="1 2" key="1">
    <citation type="submission" date="2017-02" db="EMBL/GenBank/DDBJ databases">
        <title>The new phylogeny of genus Mycobacterium.</title>
        <authorList>
            <person name="Tortoli E."/>
            <person name="Trovato A."/>
            <person name="Cirillo D.M."/>
        </authorList>
    </citation>
    <scope>NUCLEOTIDE SEQUENCE [LARGE SCALE GENOMIC DNA]</scope>
    <source>
        <strain evidence="1 2">DSM 45633</strain>
    </source>
</reference>
<dbReference type="RefSeq" id="WP_083026064.1">
    <property type="nucleotide sequence ID" value="NZ_AP022589.1"/>
</dbReference>
<dbReference type="Proteomes" id="UP000192320">
    <property type="component" value="Unassembled WGS sequence"/>
</dbReference>
<evidence type="ECO:0000313" key="1">
    <source>
        <dbReference type="EMBL" id="ORB00549.1"/>
    </source>
</evidence>
<dbReference type="EMBL" id="MVHZ01000010">
    <property type="protein sequence ID" value="ORB00549.1"/>
    <property type="molecule type" value="Genomic_DNA"/>
</dbReference>
<evidence type="ECO:0000313" key="2">
    <source>
        <dbReference type="Proteomes" id="UP000192320"/>
    </source>
</evidence>
<sequence length="307" mass="33682">MTSAQNESQALGDLAARQLANATKTVPQLATITPRWLLHLLNWVPVEAGIYRVNRVVNPGQVAIAAEQGAGSTEPLPQTFVDYETSPREYTLRSISTILDVHTRVSDLYSSPHDQVAQQLRLTIETIKERQEFELVNNPEYGLLAQATPEQTISTLTGPPTPDDLDSLITKVWKTPGFFLTHPLGVAAFGREATRRGVPPVVVNLFGAQFITWRGIPIIPSDKVPVEDSKTKFLLVRTGEERQGVVGLFQPGLVGEQAPGLSVRFTGINRSAIASYLVTLYNSLAVLTDDALAVLDDVSVDRFHEYK</sequence>
<dbReference type="NCBIfam" id="NF041162">
    <property type="entry name" value="encap_f2a"/>
    <property type="match status" value="1"/>
</dbReference>
<dbReference type="InterPro" id="IPR049822">
    <property type="entry name" value="Encap_f2a"/>
</dbReference>
<dbReference type="OrthoDB" id="181419at2"/>
<protein>
    <submittedName>
        <fullName evidence="1">Uncharacterized protein</fullName>
    </submittedName>
</protein>